<feature type="non-terminal residue" evidence="1">
    <location>
        <position position="418"/>
    </location>
</feature>
<feature type="non-terminal residue" evidence="1">
    <location>
        <position position="1"/>
    </location>
</feature>
<evidence type="ECO:0008006" key="2">
    <source>
        <dbReference type="Google" id="ProtNLM"/>
    </source>
</evidence>
<proteinExistence type="predicted"/>
<dbReference type="InterPro" id="IPR006944">
    <property type="entry name" value="Phage/GTA_portal"/>
</dbReference>
<dbReference type="Pfam" id="PF04860">
    <property type="entry name" value="Phage_portal"/>
    <property type="match status" value="1"/>
</dbReference>
<name>A0A0F9BPG8_9ZZZZ</name>
<reference evidence="1" key="1">
    <citation type="journal article" date="2015" name="Nature">
        <title>Complex archaea that bridge the gap between prokaryotes and eukaryotes.</title>
        <authorList>
            <person name="Spang A."/>
            <person name="Saw J.H."/>
            <person name="Jorgensen S.L."/>
            <person name="Zaremba-Niedzwiedzka K."/>
            <person name="Martijn J."/>
            <person name="Lind A.E."/>
            <person name="van Eijk R."/>
            <person name="Schleper C."/>
            <person name="Guy L."/>
            <person name="Ettema T.J."/>
        </authorList>
    </citation>
    <scope>NUCLEOTIDE SEQUENCE</scope>
</reference>
<dbReference type="AlphaFoldDB" id="A0A0F9BPG8"/>
<dbReference type="EMBL" id="LAZR01050915">
    <property type="protein sequence ID" value="KKK86286.1"/>
    <property type="molecule type" value="Genomic_DNA"/>
</dbReference>
<comment type="caution">
    <text evidence="1">The sequence shown here is derived from an EMBL/GenBank/DDBJ whole genome shotgun (WGS) entry which is preliminary data.</text>
</comment>
<evidence type="ECO:0000313" key="1">
    <source>
        <dbReference type="EMBL" id="KKK86286.1"/>
    </source>
</evidence>
<gene>
    <name evidence="1" type="ORF">LCGC14_2764760</name>
</gene>
<accession>A0A0F9BPG8</accession>
<sequence length="418" mass="46551">GMKQLADDDMSGSFMQNILEGSRFSGASSPAGTKELLDAYTKMPWLRAVVHKVSLAVGMTTWTLHVAKGRADGKAVRIMKFQYGTQEVRHRLMKQAAGSVEIEEIVDHPLLALLNSGSTTHPGTTNMRMAQMYIDLVGEGVQLKERGALANERSQKKTVIGLVNIPPHWVRKLPTPGDPHYSIGFGRTGKVDEVPAEDVIFYRDPNPLDPFGRGAGMARVLSDELQANEAASRTIRARLENNAIPPFIAMPEKGADAPGRPQMERVREDWQRRLRGPSKSGFVHFLMARFKFEKMGNTFEELSLIPLLKNQRDTIIQVYGVPPEILGILESSNRATVEAAEFLFGKFVILPRLEFLRAVLQQLLVPEFDDRLILGFESPINEDKEHELKVMEAGAWAFKANELRKRAGEPSLGDEGEV</sequence>
<organism evidence="1">
    <name type="scientific">marine sediment metagenome</name>
    <dbReference type="NCBI Taxonomy" id="412755"/>
    <lineage>
        <taxon>unclassified sequences</taxon>
        <taxon>metagenomes</taxon>
        <taxon>ecological metagenomes</taxon>
    </lineage>
</organism>
<protein>
    <recommendedName>
        <fullName evidence="2">Phage portal protein</fullName>
    </recommendedName>
</protein>